<organism evidence="1 2">
    <name type="scientific">Prunus armeniaca</name>
    <name type="common">Apricot</name>
    <name type="synonym">Armeniaca vulgaris</name>
    <dbReference type="NCBI Taxonomy" id="36596"/>
    <lineage>
        <taxon>Eukaryota</taxon>
        <taxon>Viridiplantae</taxon>
        <taxon>Streptophyta</taxon>
        <taxon>Embryophyta</taxon>
        <taxon>Tracheophyta</taxon>
        <taxon>Spermatophyta</taxon>
        <taxon>Magnoliopsida</taxon>
        <taxon>eudicotyledons</taxon>
        <taxon>Gunneridae</taxon>
        <taxon>Pentapetalae</taxon>
        <taxon>rosids</taxon>
        <taxon>fabids</taxon>
        <taxon>Rosales</taxon>
        <taxon>Rosaceae</taxon>
        <taxon>Amygdaloideae</taxon>
        <taxon>Amygdaleae</taxon>
        <taxon>Prunus</taxon>
    </lineage>
</organism>
<sequence>MVPTYSDLNSMMGTLQWKASIHLCTYQRTGSASQYTIFLPIHEVLHKVHQLLKVVETPLFLFIAQGMRIGMWLLQTLPLTLSS</sequence>
<name>A0A6J5X6V9_PRUAR</name>
<gene>
    <name evidence="1" type="ORF">ORAREDHAP_LOCUS31016</name>
</gene>
<evidence type="ECO:0000313" key="2">
    <source>
        <dbReference type="Proteomes" id="UP000507245"/>
    </source>
</evidence>
<evidence type="ECO:0000313" key="1">
    <source>
        <dbReference type="EMBL" id="CAB4309696.1"/>
    </source>
</evidence>
<reference evidence="2" key="1">
    <citation type="journal article" date="2020" name="Genome Biol.">
        <title>Gamete binning: chromosome-level and haplotype-resolved genome assembly enabled by high-throughput single-cell sequencing of gamete genomes.</title>
        <authorList>
            <person name="Campoy J.A."/>
            <person name="Sun H."/>
            <person name="Goel M."/>
            <person name="Jiao W.-B."/>
            <person name="Folz-Donahue K."/>
            <person name="Wang N."/>
            <person name="Rubio M."/>
            <person name="Liu C."/>
            <person name="Kukat C."/>
            <person name="Ruiz D."/>
            <person name="Huettel B."/>
            <person name="Schneeberger K."/>
        </authorList>
    </citation>
    <scope>NUCLEOTIDE SEQUENCE [LARGE SCALE GENOMIC DNA]</scope>
    <source>
        <strain evidence="2">cv. Rojo Pasion</strain>
    </source>
</reference>
<protein>
    <submittedName>
        <fullName evidence="1">Uncharacterized protein</fullName>
    </submittedName>
</protein>
<accession>A0A6J5X6V9</accession>
<dbReference type="EMBL" id="CAEKKB010000005">
    <property type="protein sequence ID" value="CAB4309696.1"/>
    <property type="molecule type" value="Genomic_DNA"/>
</dbReference>
<proteinExistence type="predicted"/>
<dbReference type="Proteomes" id="UP000507245">
    <property type="component" value="Unassembled WGS sequence"/>
</dbReference>
<dbReference type="AlphaFoldDB" id="A0A6J5X6V9"/>
<keyword evidence="2" id="KW-1185">Reference proteome</keyword>